<evidence type="ECO:0000313" key="2">
    <source>
        <dbReference type="Proteomes" id="UP001153292"/>
    </source>
</evidence>
<sequence>MTPYGDRCYNPFNLPVHRKTKGLRKLSQVLVEKWSITNKNVNYYVCKQCRNRLASEEPLIIDDVILNSQASQSSLQNSQVSCYVPEGNTLTKSTQTNDIKSIDNEILLQLKEKFNDPSTSVSEKTMILTLAPKSWSENKLADEFNTSRRQAKKAKELVEQNGILSSPNPREGRKLTSEVVDLVSEFYLREDNTRIMPGKKDFVSVKLHDGQRVQLQKQLLLCNINELYQQFKLEYPDTKVGLSKFFSLRPKQCILAGDSGTHIVCVCIYHQNVKLMLIGGDIASLTSESAIPLVSYKDCLQKMMCPDPTPTCNLMTRKSSLDEQCQSCPGLVGIREHLRNIFDANQVTSVQFNTWVGTDRFTIATQVLPSDEFVDSLCSGLDALKPHAYISDQQTRYFKLLKESILEGDIIIQCDFAENYRFVVQDAVQAFHWSNDQATLLTSVYYYKKEQELKHGSIVMISDDLKHDTATFYTFQKILHQHLQEKDISTNKYIYVTDGAPQHFKNRFNFINLFYFKQDFGTEAEFHFHATSHGKGPCDGLGGNLKRLATRASLQSASDKAITTPERLYQWAKTSMPQTHVLYAPKEDIQQNRLFLKSRFESAATIPGTKKYHAFIPTTEGIMIKRTSNSEAFKIAKICK</sequence>
<dbReference type="Proteomes" id="UP001153292">
    <property type="component" value="Chromosome 13"/>
</dbReference>
<protein>
    <submittedName>
        <fullName evidence="1">Uncharacterized protein</fullName>
    </submittedName>
</protein>
<dbReference type="PANTHER" id="PTHR46601:SF1">
    <property type="entry name" value="ADF-H DOMAIN-CONTAINING PROTEIN"/>
    <property type="match status" value="1"/>
</dbReference>
<evidence type="ECO:0000313" key="1">
    <source>
        <dbReference type="EMBL" id="CAH0399153.1"/>
    </source>
</evidence>
<name>A0ABN8ATC9_CHISP</name>
<gene>
    <name evidence="1" type="ORF">CHILSU_LOCUS2284</name>
</gene>
<organism evidence="1 2">
    <name type="scientific">Chilo suppressalis</name>
    <name type="common">Asiatic rice borer moth</name>
    <dbReference type="NCBI Taxonomy" id="168631"/>
    <lineage>
        <taxon>Eukaryota</taxon>
        <taxon>Metazoa</taxon>
        <taxon>Ecdysozoa</taxon>
        <taxon>Arthropoda</taxon>
        <taxon>Hexapoda</taxon>
        <taxon>Insecta</taxon>
        <taxon>Pterygota</taxon>
        <taxon>Neoptera</taxon>
        <taxon>Endopterygota</taxon>
        <taxon>Lepidoptera</taxon>
        <taxon>Glossata</taxon>
        <taxon>Ditrysia</taxon>
        <taxon>Pyraloidea</taxon>
        <taxon>Crambidae</taxon>
        <taxon>Crambinae</taxon>
        <taxon>Chilo</taxon>
    </lineage>
</organism>
<reference evidence="1" key="1">
    <citation type="submission" date="2021-12" db="EMBL/GenBank/DDBJ databases">
        <authorList>
            <person name="King R."/>
        </authorList>
    </citation>
    <scope>NUCLEOTIDE SEQUENCE</scope>
</reference>
<dbReference type="EMBL" id="OU963906">
    <property type="protein sequence ID" value="CAH0399153.1"/>
    <property type="molecule type" value="Genomic_DNA"/>
</dbReference>
<accession>A0ABN8ATC9</accession>
<keyword evidence="2" id="KW-1185">Reference proteome</keyword>
<proteinExistence type="predicted"/>
<dbReference type="PANTHER" id="PTHR46601">
    <property type="entry name" value="ULP_PROTEASE DOMAIN-CONTAINING PROTEIN"/>
    <property type="match status" value="1"/>
</dbReference>